<evidence type="ECO:0000256" key="4">
    <source>
        <dbReference type="SAM" id="Phobius"/>
    </source>
</evidence>
<dbReference type="EMBL" id="LBZM01000029">
    <property type="protein sequence ID" value="KKR71396.1"/>
    <property type="molecule type" value="Genomic_DNA"/>
</dbReference>
<evidence type="ECO:0000313" key="7">
    <source>
        <dbReference type="Proteomes" id="UP000034664"/>
    </source>
</evidence>
<dbReference type="GO" id="GO:0030313">
    <property type="term" value="C:cell envelope"/>
    <property type="evidence" value="ECO:0007669"/>
    <property type="project" value="UniProtKB-SubCell"/>
</dbReference>
<feature type="domain" description="YknX-like beta-barrel" evidence="5">
    <location>
        <begin position="259"/>
        <end position="332"/>
    </location>
</feature>
<protein>
    <submittedName>
        <fullName evidence="6">Efflux transporter, RND family, MFP subunit</fullName>
    </submittedName>
</protein>
<comment type="caution">
    <text evidence="6">The sequence shown here is derived from an EMBL/GenBank/DDBJ whole genome shotgun (WGS) entry which is preliminary data.</text>
</comment>
<evidence type="ECO:0000259" key="5">
    <source>
        <dbReference type="Pfam" id="PF25990"/>
    </source>
</evidence>
<name>A0A0G0T9B9_9BACT</name>
<sequence>MKSILTFLRRPIQWFKRQSRRKKIAFSVILIIFVFFIARQMIKGQRGPEYLTEYPKYESITETVTETGNVVTSARVDVYSTTTGVVDELLVSNRDVVSAGDPLFSAKSTATQQEKNTARSNYLTAKSTLDAAKATAYSLQATMFDTWDEFKNLAESGTYEKDDGTPKNENRTLPAFIISQNEWLAAEAHYKNQQQKIAQAQAQTNAMWEAYQATQDSTVYATIEGTIYNVSIAETDAVQVRSTTAQPVLVIADLSKTRVAVQLNEVDIPKVSVGQNATIEIDAIPAKEYKGIVDAVDTIGQNVEGVVTYNVYISLSDPEPGIKPGMTARVNIVVAEKENTLTVSSSAVRPHEGGRAVQVVNPQTKELEFIPVEIGLRGNGRTEIVSGIDEHTEIIQALTNEQVDRPSGGFFGG</sequence>
<dbReference type="InterPro" id="IPR050465">
    <property type="entry name" value="UPF0194_transport"/>
</dbReference>
<dbReference type="GO" id="GO:0016020">
    <property type="term" value="C:membrane"/>
    <property type="evidence" value="ECO:0007669"/>
    <property type="project" value="InterPro"/>
</dbReference>
<evidence type="ECO:0000256" key="3">
    <source>
        <dbReference type="ARBA" id="ARBA00023054"/>
    </source>
</evidence>
<dbReference type="PANTHER" id="PTHR32347:SF23">
    <property type="entry name" value="BLL5650 PROTEIN"/>
    <property type="match status" value="1"/>
</dbReference>
<dbReference type="Gene3D" id="2.40.30.170">
    <property type="match status" value="1"/>
</dbReference>
<evidence type="ECO:0000313" key="6">
    <source>
        <dbReference type="EMBL" id="KKR71396.1"/>
    </source>
</evidence>
<dbReference type="Gene3D" id="2.40.50.100">
    <property type="match status" value="1"/>
</dbReference>
<dbReference type="Proteomes" id="UP000034664">
    <property type="component" value="Unassembled WGS sequence"/>
</dbReference>
<keyword evidence="4" id="KW-0472">Membrane</keyword>
<dbReference type="SUPFAM" id="SSF111369">
    <property type="entry name" value="HlyD-like secretion proteins"/>
    <property type="match status" value="1"/>
</dbReference>
<reference evidence="6 7" key="1">
    <citation type="journal article" date="2015" name="Nature">
        <title>rRNA introns, odd ribosomes, and small enigmatic genomes across a large radiation of phyla.</title>
        <authorList>
            <person name="Brown C.T."/>
            <person name="Hug L.A."/>
            <person name="Thomas B.C."/>
            <person name="Sharon I."/>
            <person name="Castelle C.J."/>
            <person name="Singh A."/>
            <person name="Wilkins M.J."/>
            <person name="Williams K.H."/>
            <person name="Banfield J.F."/>
        </authorList>
    </citation>
    <scope>NUCLEOTIDE SEQUENCE [LARGE SCALE GENOMIC DNA]</scope>
</reference>
<accession>A0A0G0T9B9</accession>
<dbReference type="PANTHER" id="PTHR32347">
    <property type="entry name" value="EFFLUX SYSTEM COMPONENT YKNX-RELATED"/>
    <property type="match status" value="1"/>
</dbReference>
<dbReference type="AlphaFoldDB" id="A0A0G0T9B9"/>
<keyword evidence="3" id="KW-0175">Coiled coil</keyword>
<feature type="transmembrane region" description="Helical" evidence="4">
    <location>
        <begin position="24"/>
        <end position="42"/>
    </location>
</feature>
<proteinExistence type="inferred from homology"/>
<evidence type="ECO:0000256" key="1">
    <source>
        <dbReference type="ARBA" id="ARBA00004196"/>
    </source>
</evidence>
<dbReference type="InterPro" id="IPR006143">
    <property type="entry name" value="RND_pump_MFP"/>
</dbReference>
<keyword evidence="4" id="KW-1133">Transmembrane helix</keyword>
<keyword evidence="4" id="KW-0812">Transmembrane</keyword>
<comment type="subcellular location">
    <subcellularLocation>
        <location evidence="1">Cell envelope</location>
    </subcellularLocation>
</comment>
<comment type="similarity">
    <text evidence="2">Belongs to the membrane fusion protein (MFP) (TC 8.A.1) family.</text>
</comment>
<dbReference type="GO" id="GO:0022857">
    <property type="term" value="F:transmembrane transporter activity"/>
    <property type="evidence" value="ECO:0007669"/>
    <property type="project" value="InterPro"/>
</dbReference>
<dbReference type="Pfam" id="PF25990">
    <property type="entry name" value="Beta-barrel_YknX"/>
    <property type="match status" value="1"/>
</dbReference>
<evidence type="ECO:0000256" key="2">
    <source>
        <dbReference type="ARBA" id="ARBA00009477"/>
    </source>
</evidence>
<organism evidence="6 7">
    <name type="scientific">Candidatus Roizmanbacteria bacterium GW2011_GWB1_40_7</name>
    <dbReference type="NCBI Taxonomy" id="1618482"/>
    <lineage>
        <taxon>Bacteria</taxon>
        <taxon>Candidatus Roizmaniibacteriota</taxon>
    </lineage>
</organism>
<gene>
    <name evidence="6" type="ORF">UU14_C0029G0005</name>
</gene>
<dbReference type="Gene3D" id="2.40.420.20">
    <property type="match status" value="1"/>
</dbReference>
<dbReference type="InterPro" id="IPR058636">
    <property type="entry name" value="Beta-barrel_YknX"/>
</dbReference>
<dbReference type="NCBIfam" id="TIGR01730">
    <property type="entry name" value="RND_mfp"/>
    <property type="match status" value="1"/>
</dbReference>